<gene>
    <name evidence="2" type="ORF">FB45DRAFT_287300</name>
</gene>
<dbReference type="InterPro" id="IPR003781">
    <property type="entry name" value="CoA-bd"/>
</dbReference>
<dbReference type="EMBL" id="JARKIF010000003">
    <property type="protein sequence ID" value="KAJ7644073.1"/>
    <property type="molecule type" value="Genomic_DNA"/>
</dbReference>
<sequence length="193" mass="20666">MATTTTTTTTAPTSTLPAIDTTLEQKEARFLSAPKFAVVGASTTSTKNGFKALKWLVDHNKDVVPVNPNATEIQNIRCLKTLSELPDPTHTAISIVVPPQVTLEILKEAKELGVFAIWLQPGAEDDAVVKMIEDDALLAERCVYRHKALHNLPGLVMAAITLHEDTVGPCLFKDPSTVTTPVTTQTAPISAAA</sequence>
<dbReference type="Pfam" id="PF13380">
    <property type="entry name" value="CoA_binding_2"/>
    <property type="match status" value="1"/>
</dbReference>
<keyword evidence="3" id="KW-1185">Reference proteome</keyword>
<dbReference type="InterPro" id="IPR036291">
    <property type="entry name" value="NAD(P)-bd_dom_sf"/>
</dbReference>
<feature type="domain" description="CoA-binding" evidence="1">
    <location>
        <begin position="30"/>
        <end position="123"/>
    </location>
</feature>
<accession>A0AAD7FYB8</accession>
<protein>
    <submittedName>
        <fullName evidence="2">CoA binding domain-containing protein</fullName>
    </submittedName>
</protein>
<dbReference type="SUPFAM" id="SSF51735">
    <property type="entry name" value="NAD(P)-binding Rossmann-fold domains"/>
    <property type="match status" value="1"/>
</dbReference>
<evidence type="ECO:0000313" key="2">
    <source>
        <dbReference type="EMBL" id="KAJ7644073.1"/>
    </source>
</evidence>
<reference evidence="2" key="1">
    <citation type="submission" date="2023-03" db="EMBL/GenBank/DDBJ databases">
        <title>Massive genome expansion in bonnet fungi (Mycena s.s.) driven by repeated elements and novel gene families across ecological guilds.</title>
        <authorList>
            <consortium name="Lawrence Berkeley National Laboratory"/>
            <person name="Harder C.B."/>
            <person name="Miyauchi S."/>
            <person name="Viragh M."/>
            <person name="Kuo A."/>
            <person name="Thoen E."/>
            <person name="Andreopoulos B."/>
            <person name="Lu D."/>
            <person name="Skrede I."/>
            <person name="Drula E."/>
            <person name="Henrissat B."/>
            <person name="Morin E."/>
            <person name="Kohler A."/>
            <person name="Barry K."/>
            <person name="LaButti K."/>
            <person name="Morin E."/>
            <person name="Salamov A."/>
            <person name="Lipzen A."/>
            <person name="Mereny Z."/>
            <person name="Hegedus B."/>
            <person name="Baldrian P."/>
            <person name="Stursova M."/>
            <person name="Weitz H."/>
            <person name="Taylor A."/>
            <person name="Grigoriev I.V."/>
            <person name="Nagy L.G."/>
            <person name="Martin F."/>
            <person name="Kauserud H."/>
        </authorList>
    </citation>
    <scope>NUCLEOTIDE SEQUENCE</scope>
    <source>
        <strain evidence="2">9284</strain>
    </source>
</reference>
<organism evidence="2 3">
    <name type="scientific">Roridomyces roridus</name>
    <dbReference type="NCBI Taxonomy" id="1738132"/>
    <lineage>
        <taxon>Eukaryota</taxon>
        <taxon>Fungi</taxon>
        <taxon>Dikarya</taxon>
        <taxon>Basidiomycota</taxon>
        <taxon>Agaricomycotina</taxon>
        <taxon>Agaricomycetes</taxon>
        <taxon>Agaricomycetidae</taxon>
        <taxon>Agaricales</taxon>
        <taxon>Marasmiineae</taxon>
        <taxon>Mycenaceae</taxon>
        <taxon>Roridomyces</taxon>
    </lineage>
</organism>
<evidence type="ECO:0000313" key="3">
    <source>
        <dbReference type="Proteomes" id="UP001221142"/>
    </source>
</evidence>
<dbReference type="SMART" id="SM00881">
    <property type="entry name" value="CoA_binding"/>
    <property type="match status" value="1"/>
</dbReference>
<comment type="caution">
    <text evidence="2">The sequence shown here is derived from an EMBL/GenBank/DDBJ whole genome shotgun (WGS) entry which is preliminary data.</text>
</comment>
<evidence type="ECO:0000259" key="1">
    <source>
        <dbReference type="SMART" id="SM00881"/>
    </source>
</evidence>
<dbReference type="Proteomes" id="UP001221142">
    <property type="component" value="Unassembled WGS sequence"/>
</dbReference>
<dbReference type="AlphaFoldDB" id="A0AAD7FYB8"/>
<dbReference type="PANTHER" id="PTHR33303">
    <property type="entry name" value="CYTOPLASMIC PROTEIN-RELATED"/>
    <property type="match status" value="1"/>
</dbReference>
<dbReference type="Gene3D" id="3.40.50.720">
    <property type="entry name" value="NAD(P)-binding Rossmann-like Domain"/>
    <property type="match status" value="1"/>
</dbReference>
<dbReference type="PANTHER" id="PTHR33303:SF2">
    <property type="entry name" value="COA-BINDING DOMAIN-CONTAINING PROTEIN"/>
    <property type="match status" value="1"/>
</dbReference>
<name>A0AAD7FYB8_9AGAR</name>
<proteinExistence type="predicted"/>